<dbReference type="InParanoid" id="A0A409YC69"/>
<sequence length="307" mass="34429">MDQINVPLNNLRAHYQVLCDDVRRALHTQAGDAERLAVMRREVLRFYEAAEVHRQSFPAEEWVTLDQSVKAMTTALDDACSVVADPPEGDPLVVVELLYTGRPGRPKIHIRPEFLEEAARFRGPRGIGAGIGCNPRTVRRRIVENGLAPAGEAVFEYSRDENGNLIRRRTGPHFKQQTLNDEELDMAIHRLLQRFPNMGQIMLHGALINEGEVVTQQRVAESGGFTASPVPIRFGITMASTVGGLPGFRIRFLNGGMKKFWRVNASCWINKLFSTNHHRNSYSSSPPGVGLAPWLRFYQASFTVISR</sequence>
<proteinExistence type="predicted"/>
<reference evidence="1 2" key="1">
    <citation type="journal article" date="2018" name="Evol. Lett.">
        <title>Horizontal gene cluster transfer increased hallucinogenic mushroom diversity.</title>
        <authorList>
            <person name="Reynolds H.T."/>
            <person name="Vijayakumar V."/>
            <person name="Gluck-Thaler E."/>
            <person name="Korotkin H.B."/>
            <person name="Matheny P.B."/>
            <person name="Slot J.C."/>
        </authorList>
    </citation>
    <scope>NUCLEOTIDE SEQUENCE [LARGE SCALE GENOMIC DNA]</scope>
    <source>
        <strain evidence="1 2">SRW20</strain>
    </source>
</reference>
<evidence type="ECO:0000313" key="1">
    <source>
        <dbReference type="EMBL" id="PPR00605.1"/>
    </source>
</evidence>
<protein>
    <submittedName>
        <fullName evidence="1">Uncharacterized protein</fullName>
    </submittedName>
</protein>
<dbReference type="OrthoDB" id="2686689at2759"/>
<name>A0A409YC69_9AGAR</name>
<keyword evidence="2" id="KW-1185">Reference proteome</keyword>
<dbReference type="STRING" id="231916.A0A409YC69"/>
<accession>A0A409YC69</accession>
<comment type="caution">
    <text evidence="1">The sequence shown here is derived from an EMBL/GenBank/DDBJ whole genome shotgun (WGS) entry which is preliminary data.</text>
</comment>
<dbReference type="AlphaFoldDB" id="A0A409YC69"/>
<evidence type="ECO:0000313" key="2">
    <source>
        <dbReference type="Proteomes" id="UP000284706"/>
    </source>
</evidence>
<organism evidence="1 2">
    <name type="scientific">Gymnopilus dilepis</name>
    <dbReference type="NCBI Taxonomy" id="231916"/>
    <lineage>
        <taxon>Eukaryota</taxon>
        <taxon>Fungi</taxon>
        <taxon>Dikarya</taxon>
        <taxon>Basidiomycota</taxon>
        <taxon>Agaricomycotina</taxon>
        <taxon>Agaricomycetes</taxon>
        <taxon>Agaricomycetidae</taxon>
        <taxon>Agaricales</taxon>
        <taxon>Agaricineae</taxon>
        <taxon>Hymenogastraceae</taxon>
        <taxon>Gymnopilus</taxon>
    </lineage>
</organism>
<dbReference type="EMBL" id="NHYE01000998">
    <property type="protein sequence ID" value="PPR00605.1"/>
    <property type="molecule type" value="Genomic_DNA"/>
</dbReference>
<gene>
    <name evidence="1" type="ORF">CVT26_012283</name>
</gene>
<dbReference type="Proteomes" id="UP000284706">
    <property type="component" value="Unassembled WGS sequence"/>
</dbReference>